<reference evidence="2" key="1">
    <citation type="submission" date="2021-06" db="EMBL/GenBank/DDBJ databases">
        <title>Parelaphostrongylus tenuis whole genome reference sequence.</title>
        <authorList>
            <person name="Garwood T.J."/>
            <person name="Larsen P.A."/>
            <person name="Fountain-Jones N.M."/>
            <person name="Garbe J.R."/>
            <person name="Macchietto M.G."/>
            <person name="Kania S.A."/>
            <person name="Gerhold R.W."/>
            <person name="Richards J.E."/>
            <person name="Wolf T.M."/>
        </authorList>
    </citation>
    <scope>NUCLEOTIDE SEQUENCE</scope>
    <source>
        <strain evidence="2">MNPRO001-30</strain>
        <tissue evidence="2">Meninges</tissue>
    </source>
</reference>
<comment type="caution">
    <text evidence="2">The sequence shown here is derived from an EMBL/GenBank/DDBJ whole genome shotgun (WGS) entry which is preliminary data.</text>
</comment>
<dbReference type="SUPFAM" id="SSF63748">
    <property type="entry name" value="Tudor/PWWP/MBT"/>
    <property type="match status" value="1"/>
</dbReference>
<dbReference type="Gene3D" id="2.30.30.140">
    <property type="match status" value="1"/>
</dbReference>
<dbReference type="EMBL" id="JAHQIW010003858">
    <property type="protein sequence ID" value="KAJ1360398.1"/>
    <property type="molecule type" value="Genomic_DNA"/>
</dbReference>
<gene>
    <name evidence="2" type="ORF">KIN20_019360</name>
</gene>
<organism evidence="2 3">
    <name type="scientific">Parelaphostrongylus tenuis</name>
    <name type="common">Meningeal worm</name>
    <dbReference type="NCBI Taxonomy" id="148309"/>
    <lineage>
        <taxon>Eukaryota</taxon>
        <taxon>Metazoa</taxon>
        <taxon>Ecdysozoa</taxon>
        <taxon>Nematoda</taxon>
        <taxon>Chromadorea</taxon>
        <taxon>Rhabditida</taxon>
        <taxon>Rhabditina</taxon>
        <taxon>Rhabditomorpha</taxon>
        <taxon>Strongyloidea</taxon>
        <taxon>Metastrongylidae</taxon>
        <taxon>Parelaphostrongylus</taxon>
    </lineage>
</organism>
<evidence type="ECO:0000313" key="2">
    <source>
        <dbReference type="EMBL" id="KAJ1360398.1"/>
    </source>
</evidence>
<dbReference type="Proteomes" id="UP001196413">
    <property type="component" value="Unassembled WGS sequence"/>
</dbReference>
<dbReference type="AlphaFoldDB" id="A0AAD5MPF3"/>
<dbReference type="InterPro" id="IPR002999">
    <property type="entry name" value="Tudor"/>
</dbReference>
<name>A0AAD5MPF3_PARTN</name>
<feature type="domain" description="Tudor" evidence="1">
    <location>
        <begin position="41"/>
        <end position="159"/>
    </location>
</feature>
<accession>A0AAD5MPF3</accession>
<proteinExistence type="predicted"/>
<dbReference type="Pfam" id="PF00567">
    <property type="entry name" value="TUDOR"/>
    <property type="match status" value="1"/>
</dbReference>
<evidence type="ECO:0000313" key="3">
    <source>
        <dbReference type="Proteomes" id="UP001196413"/>
    </source>
</evidence>
<evidence type="ECO:0000259" key="1">
    <source>
        <dbReference type="Pfam" id="PF00567"/>
    </source>
</evidence>
<protein>
    <recommendedName>
        <fullName evidence="1">Tudor domain-containing protein</fullName>
    </recommendedName>
</protein>
<feature type="non-terminal residue" evidence="2">
    <location>
        <position position="1"/>
    </location>
</feature>
<sequence>MSELKLDISELPSDTAIEEELTTFISQMATEYPKPNPFKKNEKLLVKALFVVSPLEFYVIKEAQIRTLHELERITSQWGKKPHHQTLMESQCRQDHACLIRSKNVVARAKIVHGGIHDLQVFLVDYGISMFIEWSECFPIPHYIAKFAPPLAHYCTLNGTLRT</sequence>
<keyword evidence="3" id="KW-1185">Reference proteome</keyword>